<dbReference type="EMBL" id="CAKOGL010000013">
    <property type="protein sequence ID" value="CAH2093583.1"/>
    <property type="molecule type" value="Genomic_DNA"/>
</dbReference>
<dbReference type="AlphaFoldDB" id="A0AAU9U325"/>
<dbReference type="PRINTS" id="PR01345">
    <property type="entry name" value="CERVTRCPTASE"/>
</dbReference>
<keyword evidence="2" id="KW-1185">Reference proteome</keyword>
<comment type="caution">
    <text evidence="1">The sequence shown here is derived from an EMBL/GenBank/DDBJ whole genome shotgun (WGS) entry which is preliminary data.</text>
</comment>
<sequence length="115" mass="13330">MTLNCEKLLTQKKMFPFYRVTLMLSCAGAEEMVYFIDDTRLQEIDVVKDLGVFLDGRMTFVPHIECMVGRASKLLGFVIRNVKAFKRPSTKITLYNNIVRSVLEYGCVVWRPHYA</sequence>
<evidence type="ECO:0000313" key="1">
    <source>
        <dbReference type="EMBL" id="CAH2093583.1"/>
    </source>
</evidence>
<organism evidence="1 2">
    <name type="scientific">Euphydryas editha</name>
    <name type="common">Edith's checkerspot</name>
    <dbReference type="NCBI Taxonomy" id="104508"/>
    <lineage>
        <taxon>Eukaryota</taxon>
        <taxon>Metazoa</taxon>
        <taxon>Ecdysozoa</taxon>
        <taxon>Arthropoda</taxon>
        <taxon>Hexapoda</taxon>
        <taxon>Insecta</taxon>
        <taxon>Pterygota</taxon>
        <taxon>Neoptera</taxon>
        <taxon>Endopterygota</taxon>
        <taxon>Lepidoptera</taxon>
        <taxon>Glossata</taxon>
        <taxon>Ditrysia</taxon>
        <taxon>Papilionoidea</taxon>
        <taxon>Nymphalidae</taxon>
        <taxon>Nymphalinae</taxon>
        <taxon>Euphydryas</taxon>
    </lineage>
</organism>
<gene>
    <name evidence="1" type="ORF">EEDITHA_LOCUS9236</name>
</gene>
<evidence type="ECO:0000313" key="2">
    <source>
        <dbReference type="Proteomes" id="UP001153954"/>
    </source>
</evidence>
<accession>A0AAU9U325</accession>
<reference evidence="1" key="1">
    <citation type="submission" date="2022-03" db="EMBL/GenBank/DDBJ databases">
        <authorList>
            <person name="Tunstrom K."/>
        </authorList>
    </citation>
    <scope>NUCLEOTIDE SEQUENCE</scope>
</reference>
<protein>
    <submittedName>
        <fullName evidence="1">Uncharacterized protein</fullName>
    </submittedName>
</protein>
<name>A0AAU9U325_EUPED</name>
<dbReference type="Proteomes" id="UP001153954">
    <property type="component" value="Unassembled WGS sequence"/>
</dbReference>
<proteinExistence type="predicted"/>